<organism evidence="1">
    <name type="scientific">Pandoravirus quercus</name>
    <dbReference type="NCBI Taxonomy" id="2107709"/>
    <lineage>
        <taxon>Viruses</taxon>
        <taxon>Pandoravirus</taxon>
    </lineage>
</organism>
<reference evidence="1" key="1">
    <citation type="journal article" date="2018" name="Nat. Commun.">
        <title>Diversity and evolution of the emerging Pandoraviridae family.</title>
        <authorList>
            <person name="Legendre M."/>
            <person name="Fabre E."/>
            <person name="Poirot O."/>
            <person name="Jeudy S."/>
            <person name="Lartigue A."/>
            <person name="Alempic J.M."/>
            <person name="Beucher L."/>
            <person name="Philippe N."/>
            <person name="Bertaux L."/>
            <person name="Christo-Foroux E."/>
            <person name="Labadie K."/>
            <person name="Coute Y."/>
            <person name="Abergel C."/>
            <person name="Claverie J.M."/>
        </authorList>
    </citation>
    <scope>NUCLEOTIDE SEQUENCE [LARGE SCALE GENOMIC DNA]</scope>
    <source>
        <strain evidence="1">Quercus</strain>
    </source>
</reference>
<name>A0A2U7U840_9VIRU</name>
<dbReference type="RefSeq" id="YP_009482877.1">
    <property type="nucleotide sequence ID" value="NC_037667.1"/>
</dbReference>
<gene>
    <name evidence="1" type="ORF">pqer_cds_186</name>
</gene>
<protein>
    <submittedName>
        <fullName evidence="1">Uncharacterized protein</fullName>
    </submittedName>
</protein>
<sequence>MTDERRNGEAEKFATESTAIGPDGRLWYTAINRRTAWERFLARHPSREQSLARDLGMKFFCATNRDRPEKGGGPLDNDISGWCRTPGWHYNPIGQAYDRARRYCKFTAEPERCVADLVTTIYEDEDDSESHPVPYLAVDDVPKIIRQCGIAHLPGLYRAVTDVALWRATAEMGGPIDVIASGNLSPVVRRQWLERAARREGASDESLVCLREALPLRDRPGDKEWR</sequence>
<evidence type="ECO:0000313" key="1">
    <source>
        <dbReference type="EMBL" id="AVK74608.1"/>
    </source>
</evidence>
<dbReference type="Proteomes" id="UP000248852">
    <property type="component" value="Segment"/>
</dbReference>
<dbReference type="GeneID" id="36843434"/>
<dbReference type="KEGG" id="vg:36843434"/>
<accession>A0A2U7U840</accession>
<dbReference type="EMBL" id="MG011689">
    <property type="protein sequence ID" value="AVK74608.1"/>
    <property type="molecule type" value="Genomic_DNA"/>
</dbReference>
<proteinExistence type="predicted"/>